<accession>A0ABS9DZD9</accession>
<protein>
    <submittedName>
        <fullName evidence="6">Sugar ABC transporter substrate-binding protein</fullName>
    </submittedName>
</protein>
<evidence type="ECO:0000256" key="2">
    <source>
        <dbReference type="ARBA" id="ARBA00007639"/>
    </source>
</evidence>
<dbReference type="InterPro" id="IPR028082">
    <property type="entry name" value="Peripla_BP_I"/>
</dbReference>
<gene>
    <name evidence="6" type="ORF">L2A60_15700</name>
</gene>
<dbReference type="Gene3D" id="3.40.50.2300">
    <property type="match status" value="2"/>
</dbReference>
<comment type="caution">
    <text evidence="6">The sequence shown here is derived from an EMBL/GenBank/DDBJ whole genome shotgun (WGS) entry which is preliminary data.</text>
</comment>
<comment type="similarity">
    <text evidence="2">Belongs to the bacterial solute-binding protein 2 family.</text>
</comment>
<proteinExistence type="inferred from homology"/>
<evidence type="ECO:0000259" key="5">
    <source>
        <dbReference type="Pfam" id="PF13407"/>
    </source>
</evidence>
<dbReference type="InterPro" id="IPR025997">
    <property type="entry name" value="SBP_2_dom"/>
</dbReference>
<dbReference type="RefSeq" id="WP_235705404.1">
    <property type="nucleotide sequence ID" value="NZ_JAKGBZ010000039.1"/>
</dbReference>
<reference evidence="6 7" key="1">
    <citation type="submission" date="2022-01" db="EMBL/GenBank/DDBJ databases">
        <authorList>
            <person name="Won M."/>
            <person name="Kim S.-J."/>
            <person name="Kwon S.-W."/>
        </authorList>
    </citation>
    <scope>NUCLEOTIDE SEQUENCE [LARGE SCALE GENOMIC DNA]</scope>
    <source>
        <strain evidence="6 7">KCTC 23505</strain>
    </source>
</reference>
<keyword evidence="7" id="KW-1185">Reference proteome</keyword>
<dbReference type="EMBL" id="JAKGBZ010000039">
    <property type="protein sequence ID" value="MCF3948120.1"/>
    <property type="molecule type" value="Genomic_DNA"/>
</dbReference>
<dbReference type="PANTHER" id="PTHR46847:SF1">
    <property type="entry name" value="D-ALLOSE-BINDING PERIPLASMIC PROTEIN-RELATED"/>
    <property type="match status" value="1"/>
</dbReference>
<evidence type="ECO:0000256" key="3">
    <source>
        <dbReference type="ARBA" id="ARBA00022729"/>
    </source>
</evidence>
<evidence type="ECO:0000313" key="6">
    <source>
        <dbReference type="EMBL" id="MCF3948120.1"/>
    </source>
</evidence>
<evidence type="ECO:0000313" key="7">
    <source>
        <dbReference type="Proteomes" id="UP001521209"/>
    </source>
</evidence>
<sequence length="318" mass="33475">MTKRLRALLAGLAGAAVVVFGHGAAQAAPKKLVIEMVTHGEAVDPFWTRIKNGADLAARQMNVDLRYRAPNTFNMVKMKDLIQAAVNQHPAGLIVTIPDAAALGPPIKGAVDDGIPVITMNTGRVPGKKLGTLAYVGEGNYAGGVEAGKRFAKLGATLGVCLNQEVGQIALERRCQGFAKGFGHKVITLPTSEDPTTVVSQIEAFLRTHPGANAILANSAPLGGEPAVKAVEALGLKTKIFIGSFDLSPGFLQALAQKKADFALDQQPFLQGYLSVVLMANYARYGVIPSEYDIPTGPNFVTPKNAAQVIALSKKGIR</sequence>
<name>A0ABS9DZD9_9PROT</name>
<feature type="chain" id="PRO_5047095904" evidence="4">
    <location>
        <begin position="28"/>
        <end position="318"/>
    </location>
</feature>
<dbReference type="SUPFAM" id="SSF53822">
    <property type="entry name" value="Periplasmic binding protein-like I"/>
    <property type="match status" value="1"/>
</dbReference>
<keyword evidence="3 4" id="KW-0732">Signal</keyword>
<feature type="domain" description="Periplasmic binding protein" evidence="5">
    <location>
        <begin position="43"/>
        <end position="284"/>
    </location>
</feature>
<comment type="subcellular location">
    <subcellularLocation>
        <location evidence="1">Cell envelope</location>
    </subcellularLocation>
</comment>
<organism evidence="6 7">
    <name type="scientific">Acidiphilium iwatense</name>
    <dbReference type="NCBI Taxonomy" id="768198"/>
    <lineage>
        <taxon>Bacteria</taxon>
        <taxon>Pseudomonadati</taxon>
        <taxon>Pseudomonadota</taxon>
        <taxon>Alphaproteobacteria</taxon>
        <taxon>Acetobacterales</taxon>
        <taxon>Acidocellaceae</taxon>
        <taxon>Acidiphilium</taxon>
    </lineage>
</organism>
<feature type="signal peptide" evidence="4">
    <location>
        <begin position="1"/>
        <end position="27"/>
    </location>
</feature>
<dbReference type="Pfam" id="PF13407">
    <property type="entry name" value="Peripla_BP_4"/>
    <property type="match status" value="1"/>
</dbReference>
<evidence type="ECO:0000256" key="1">
    <source>
        <dbReference type="ARBA" id="ARBA00004196"/>
    </source>
</evidence>
<dbReference type="PANTHER" id="PTHR46847">
    <property type="entry name" value="D-ALLOSE-BINDING PERIPLASMIC PROTEIN-RELATED"/>
    <property type="match status" value="1"/>
</dbReference>
<evidence type="ECO:0000256" key="4">
    <source>
        <dbReference type="SAM" id="SignalP"/>
    </source>
</evidence>
<dbReference type="Proteomes" id="UP001521209">
    <property type="component" value="Unassembled WGS sequence"/>
</dbReference>
<dbReference type="CDD" id="cd06312">
    <property type="entry name" value="PBP1_ABC_sugar_binding-like"/>
    <property type="match status" value="1"/>
</dbReference>